<organism evidence="1 2">
    <name type="scientific">Rhizobium leguminosarum bv. trifolii</name>
    <dbReference type="NCBI Taxonomy" id="386"/>
    <lineage>
        <taxon>Bacteria</taxon>
        <taxon>Pseudomonadati</taxon>
        <taxon>Pseudomonadota</taxon>
        <taxon>Alphaproteobacteria</taxon>
        <taxon>Hyphomicrobiales</taxon>
        <taxon>Rhizobiaceae</taxon>
        <taxon>Rhizobium/Agrobacterium group</taxon>
        <taxon>Rhizobium</taxon>
    </lineage>
</organism>
<comment type="caution">
    <text evidence="1">The sequence shown here is derived from an EMBL/GenBank/DDBJ whole genome shotgun (WGS) entry which is preliminary data.</text>
</comment>
<sequence>MLAEPHTPLEFSPVDAAMAWHGGDPRATIDALLRDRERLCEQLAIARACISKGYTRGWQPGGAFGG</sequence>
<protein>
    <submittedName>
        <fullName evidence="1">Uncharacterized protein</fullName>
    </submittedName>
</protein>
<dbReference type="Proteomes" id="UP000256748">
    <property type="component" value="Unassembled WGS sequence"/>
</dbReference>
<evidence type="ECO:0000313" key="1">
    <source>
        <dbReference type="EMBL" id="RFB93822.1"/>
    </source>
</evidence>
<dbReference type="EMBL" id="NAOO01000014">
    <property type="protein sequence ID" value="RFB93822.1"/>
    <property type="molecule type" value="Genomic_DNA"/>
</dbReference>
<reference evidence="1 2" key="1">
    <citation type="submission" date="2017-03" db="EMBL/GenBank/DDBJ databases">
        <title>Genome analysis of Rhizobial strains effectives or ineffectives for nitrogen fixation isolated from bean seeds.</title>
        <authorList>
            <person name="Peralta H."/>
            <person name="Aguilar-Vera A."/>
            <person name="Mora Y."/>
            <person name="Vargas-Lagunas C."/>
            <person name="Girard L."/>
            <person name="Mora J."/>
        </authorList>
    </citation>
    <scope>NUCLEOTIDE SEQUENCE [LARGE SCALE GENOMIC DNA]</scope>
    <source>
        <strain evidence="1 2">CCGM5</strain>
    </source>
</reference>
<dbReference type="AlphaFoldDB" id="A0A3E1BKY1"/>
<proteinExistence type="predicted"/>
<accession>A0A3E1BKY1</accession>
<evidence type="ECO:0000313" key="2">
    <source>
        <dbReference type="Proteomes" id="UP000256748"/>
    </source>
</evidence>
<gene>
    <name evidence="1" type="ORF">B5K10_13405</name>
</gene>
<name>A0A3E1BKY1_RHILT</name>